<keyword evidence="1" id="KW-0408">Iron</keyword>
<reference evidence="2 3" key="1">
    <citation type="submission" date="2018-06" db="EMBL/GenBank/DDBJ databases">
        <title>Comparative genomics reveals the genomic features of Rhizophagus irregularis, R. cerebriforme, R. diaphanum and Gigaspora rosea, and their symbiotic lifestyle signature.</title>
        <authorList>
            <person name="Morin E."/>
            <person name="San Clemente H."/>
            <person name="Chen E.C.H."/>
            <person name="De La Providencia I."/>
            <person name="Hainaut M."/>
            <person name="Kuo A."/>
            <person name="Kohler A."/>
            <person name="Murat C."/>
            <person name="Tang N."/>
            <person name="Roy S."/>
            <person name="Loubradou J."/>
            <person name="Henrissat B."/>
            <person name="Grigoriev I.V."/>
            <person name="Corradi N."/>
            <person name="Roux C."/>
            <person name="Martin F.M."/>
        </authorList>
    </citation>
    <scope>NUCLEOTIDE SEQUENCE [LARGE SCALE GENOMIC DNA]</scope>
    <source>
        <strain evidence="2 3">DAOM 227022</strain>
    </source>
</reference>
<dbReference type="GO" id="GO:0020037">
    <property type="term" value="F:heme binding"/>
    <property type="evidence" value="ECO:0007669"/>
    <property type="project" value="InterPro"/>
</dbReference>
<dbReference type="InterPro" id="IPR036396">
    <property type="entry name" value="Cyt_P450_sf"/>
</dbReference>
<dbReference type="InterPro" id="IPR002401">
    <property type="entry name" value="Cyt_P450_E_grp-I"/>
</dbReference>
<dbReference type="Proteomes" id="UP000265703">
    <property type="component" value="Unassembled WGS sequence"/>
</dbReference>
<keyword evidence="1" id="KW-0479">Metal-binding</keyword>
<dbReference type="EMBL" id="QKYT01000003">
    <property type="protein sequence ID" value="RIA99495.1"/>
    <property type="molecule type" value="Genomic_DNA"/>
</dbReference>
<evidence type="ECO:0000313" key="2">
    <source>
        <dbReference type="EMBL" id="RIA99495.1"/>
    </source>
</evidence>
<dbReference type="GO" id="GO:0016705">
    <property type="term" value="F:oxidoreductase activity, acting on paired donors, with incorporation or reduction of molecular oxygen"/>
    <property type="evidence" value="ECO:0007669"/>
    <property type="project" value="InterPro"/>
</dbReference>
<dbReference type="GO" id="GO:0005506">
    <property type="term" value="F:iron ion binding"/>
    <property type="evidence" value="ECO:0007669"/>
    <property type="project" value="InterPro"/>
</dbReference>
<gene>
    <name evidence="2" type="ORF">C1645_746944</name>
</gene>
<dbReference type="SUPFAM" id="SSF48264">
    <property type="entry name" value="Cytochrome P450"/>
    <property type="match status" value="1"/>
</dbReference>
<comment type="caution">
    <text evidence="2">The sequence shown here is derived from an EMBL/GenBank/DDBJ whole genome shotgun (WGS) entry which is preliminary data.</text>
</comment>
<keyword evidence="1" id="KW-0349">Heme</keyword>
<dbReference type="OrthoDB" id="2789670at2759"/>
<dbReference type="InterPro" id="IPR001128">
    <property type="entry name" value="Cyt_P450"/>
</dbReference>
<dbReference type="STRING" id="658196.A0A397TS82"/>
<comment type="cofactor">
    <cofactor evidence="1">
        <name>heme</name>
        <dbReference type="ChEBI" id="CHEBI:30413"/>
    </cofactor>
</comment>
<dbReference type="Gene3D" id="1.10.630.10">
    <property type="entry name" value="Cytochrome P450"/>
    <property type="match status" value="1"/>
</dbReference>
<accession>A0A397TS82</accession>
<dbReference type="PANTHER" id="PTHR24301">
    <property type="entry name" value="THROMBOXANE-A SYNTHASE"/>
    <property type="match status" value="1"/>
</dbReference>
<dbReference type="AlphaFoldDB" id="A0A397TS82"/>
<name>A0A397TS82_9GLOM</name>
<dbReference type="Pfam" id="PF00067">
    <property type="entry name" value="p450"/>
    <property type="match status" value="1"/>
</dbReference>
<evidence type="ECO:0000313" key="3">
    <source>
        <dbReference type="Proteomes" id="UP000265703"/>
    </source>
</evidence>
<dbReference type="GO" id="GO:0004497">
    <property type="term" value="F:monooxygenase activity"/>
    <property type="evidence" value="ECO:0007669"/>
    <property type="project" value="InterPro"/>
</dbReference>
<feature type="binding site" description="axial binding residue" evidence="1">
    <location>
        <position position="277"/>
    </location>
    <ligand>
        <name>heme</name>
        <dbReference type="ChEBI" id="CHEBI:30413"/>
    </ligand>
    <ligandPart>
        <name>Fe</name>
        <dbReference type="ChEBI" id="CHEBI:18248"/>
    </ligandPart>
</feature>
<keyword evidence="3" id="KW-1185">Reference proteome</keyword>
<proteinExistence type="predicted"/>
<organism evidence="2 3">
    <name type="scientific">Glomus cerebriforme</name>
    <dbReference type="NCBI Taxonomy" id="658196"/>
    <lineage>
        <taxon>Eukaryota</taxon>
        <taxon>Fungi</taxon>
        <taxon>Fungi incertae sedis</taxon>
        <taxon>Mucoromycota</taxon>
        <taxon>Glomeromycotina</taxon>
        <taxon>Glomeromycetes</taxon>
        <taxon>Glomerales</taxon>
        <taxon>Glomeraceae</taxon>
        <taxon>Glomus</taxon>
    </lineage>
</organism>
<protein>
    <submittedName>
        <fullName evidence="2">Cytochrome P450</fullName>
    </submittedName>
</protein>
<dbReference type="PRINTS" id="PR00463">
    <property type="entry name" value="EP450I"/>
</dbReference>
<dbReference type="PANTHER" id="PTHR24301:SF2">
    <property type="entry name" value="THROMBOXANE-A SYNTHASE"/>
    <property type="match status" value="1"/>
</dbReference>
<evidence type="ECO:0000256" key="1">
    <source>
        <dbReference type="PIRSR" id="PIRSR602401-1"/>
    </source>
</evidence>
<sequence length="333" mass="39185">MNDNNIKVVNSKKRERMNDSMNLFNSIETYFNSLIYSNSIPGLIRNYLPGFKNLSEKFRKNNKWLFYNFLEIIKQRRKEIALMKDNEPINSSDLLDILLTINTPRDANGYGFGFDNEKSMTDHEILATILDIEIGGRDPTASTFCFTVYNICKNPGVLQRLREEIVEILGNDFLRPITFEDLNKFKYLEAIIKETQRIIPLNPLIPRQSLVKTTLNGHIIEKDTPIWLHQEKLHKDKISWYEPEKFIPDRFYHNNIEAINKEKNAFIPWCDGIIRNCPGKKMALVILKCLLILLFRKYNIELVDKISPAKVMYFSMNRSFDLKVNLKKIENFY</sequence>